<dbReference type="Proteomes" id="UP000289738">
    <property type="component" value="Chromosome B06"/>
</dbReference>
<feature type="compositionally biased region" description="Polar residues" evidence="1">
    <location>
        <begin position="64"/>
        <end position="74"/>
    </location>
</feature>
<feature type="compositionally biased region" description="Polar residues" evidence="1">
    <location>
        <begin position="1"/>
        <end position="19"/>
    </location>
</feature>
<evidence type="ECO:0000256" key="1">
    <source>
        <dbReference type="SAM" id="MobiDB-lite"/>
    </source>
</evidence>
<reference evidence="4 5" key="1">
    <citation type="submission" date="2019-01" db="EMBL/GenBank/DDBJ databases">
        <title>Sequencing of cultivated peanut Arachis hypogaea provides insights into genome evolution and oil improvement.</title>
        <authorList>
            <person name="Chen X."/>
        </authorList>
    </citation>
    <scope>NUCLEOTIDE SEQUENCE [LARGE SCALE GENOMIC DNA]</scope>
    <source>
        <strain evidence="5">cv. Fuhuasheng</strain>
        <tissue evidence="4">Leaves</tissue>
    </source>
</reference>
<dbReference type="STRING" id="3818.A0A444YSS9"/>
<evidence type="ECO:0000259" key="3">
    <source>
        <dbReference type="Pfam" id="PF26175"/>
    </source>
</evidence>
<dbReference type="PANTHER" id="PTHR47718">
    <property type="entry name" value="OS01G0519700 PROTEIN"/>
    <property type="match status" value="1"/>
</dbReference>
<evidence type="ECO:0000313" key="4">
    <source>
        <dbReference type="EMBL" id="RYR04979.1"/>
    </source>
</evidence>
<dbReference type="PANTHER" id="PTHR47718:SF13">
    <property type="entry name" value="OS09G0290500 PROTEIN"/>
    <property type="match status" value="1"/>
</dbReference>
<dbReference type="InterPro" id="IPR004330">
    <property type="entry name" value="FAR1_DNA_bnd_dom"/>
</dbReference>
<evidence type="ECO:0000313" key="5">
    <source>
        <dbReference type="Proteomes" id="UP000289738"/>
    </source>
</evidence>
<name>A0A444YSS9_ARAHY</name>
<proteinExistence type="predicted"/>
<dbReference type="Pfam" id="PF03101">
    <property type="entry name" value="FAR1"/>
    <property type="match status" value="1"/>
</dbReference>
<feature type="domain" description="FAR1" evidence="2">
    <location>
        <begin position="105"/>
        <end position="193"/>
    </location>
</feature>
<protein>
    <submittedName>
        <fullName evidence="4">Uncharacterized protein</fullName>
    </submittedName>
</protein>
<evidence type="ECO:0000259" key="2">
    <source>
        <dbReference type="Pfam" id="PF03101"/>
    </source>
</evidence>
<feature type="region of interest" description="Disordered" evidence="1">
    <location>
        <begin position="1"/>
        <end position="79"/>
    </location>
</feature>
<feature type="domain" description="FAR1-related sequence 11-like HTH-like" evidence="3">
    <location>
        <begin position="206"/>
        <end position="257"/>
    </location>
</feature>
<dbReference type="Pfam" id="PF26175">
    <property type="entry name" value="HTH_FAR1"/>
    <property type="match status" value="1"/>
</dbReference>
<feature type="compositionally biased region" description="Basic and acidic residues" evidence="1">
    <location>
        <begin position="40"/>
        <end position="52"/>
    </location>
</feature>
<comment type="caution">
    <text evidence="4">The sequence shown here is derived from an EMBL/GenBank/DDBJ whole genome shotgun (WGS) entry which is preliminary data.</text>
</comment>
<dbReference type="EMBL" id="SDMP01000016">
    <property type="protein sequence ID" value="RYR04979.1"/>
    <property type="molecule type" value="Genomic_DNA"/>
</dbReference>
<sequence length="724" mass="82843">MDSGSEGNSDFSGQWTDGWSSESEEEEEEVSKGLESPSRVCKDSETVERVDVFGEGDDGGRMPSSESPRGSGNEMSDDVDTSMFSTAAALADAEFHRVEDAYARYVEYAKATGFAVQKGDSIKDDEGNVVRKFSYCNRQGLREKKHYERADRKRAHKADTRTNCSAKFVVFLDKQSGKWRTKTFVQDHNHDLTLPAFTNVMAAHRNINEGDKAHIHSMHEAGFQTNQIMWFFAYLSGGYQNLHFIKKDVYNYIDDVRRSRIVQGNAAAAISYLKGKTEMDPLAVVMYTYCPENHLGHLFWSDGAMQYDYECFDGDESTKEAIRTEFPNATHRLCTWHLAWNAVSNIKDNDFCAAFKTAVYGHFEVEEFDQYWADMVDAFGLQENEWIWATYEKRVHWANAYLCDTFCAGLRTTSRREGINALLKRFIKSSNCLLELVENLKRVVKDYRNNEFIADYKSLYSEPVITTGLESIERAMSQIYTREIFFENSIRILCFERAGEGCLAMWLVRKRWCKDAKSGSFHDLDRGLDSNRAFRGRYGSLWTSCLPMCLLAAQRPATYKYAAAKIAQLLKEIEAKVPKGNSSTFVHDTVDGEDILDSKIIKSKGTPRSTGNDKMARQCRRCHGFGHDRRNCTANNEDMLDEPRHHFCMIKEFQPLTPKEVVEKDLAMPRIVGQLRHHFYMIKELQPLTPKVTGFKSLGWLVKVPNTLLLNLDNHKIILSRGNE</sequence>
<organism evidence="4 5">
    <name type="scientific">Arachis hypogaea</name>
    <name type="common">Peanut</name>
    <dbReference type="NCBI Taxonomy" id="3818"/>
    <lineage>
        <taxon>Eukaryota</taxon>
        <taxon>Viridiplantae</taxon>
        <taxon>Streptophyta</taxon>
        <taxon>Embryophyta</taxon>
        <taxon>Tracheophyta</taxon>
        <taxon>Spermatophyta</taxon>
        <taxon>Magnoliopsida</taxon>
        <taxon>eudicotyledons</taxon>
        <taxon>Gunneridae</taxon>
        <taxon>Pentapetalae</taxon>
        <taxon>rosids</taxon>
        <taxon>fabids</taxon>
        <taxon>Fabales</taxon>
        <taxon>Fabaceae</taxon>
        <taxon>Papilionoideae</taxon>
        <taxon>50 kb inversion clade</taxon>
        <taxon>dalbergioids sensu lato</taxon>
        <taxon>Dalbergieae</taxon>
        <taxon>Pterocarpus clade</taxon>
        <taxon>Arachis</taxon>
    </lineage>
</organism>
<dbReference type="InterPro" id="IPR058778">
    <property type="entry name" value="HTH_FAR1-11-like"/>
</dbReference>
<gene>
    <name evidence="4" type="ORF">Ahy_B06g084792</name>
</gene>
<keyword evidence="5" id="KW-1185">Reference proteome</keyword>
<dbReference type="AlphaFoldDB" id="A0A444YSS9"/>
<accession>A0A444YSS9</accession>